<gene>
    <name evidence="2" type="ORF">CXT95_00095</name>
</gene>
<sequence length="117" mass="13095">MIDFSARQHGDGMKSPAAEGLGRVLEAAGAGHPEKPPEGVAIRRFQGNDYRNRRGFSEGAERCLRGKSPKERPSSERGGLVEARGKKKGRDARRARRSEEAFKRHNLKEELAEAWRK</sequence>
<organism evidence="2 3">
    <name type="scientific">Akkermansia muciniphila</name>
    <dbReference type="NCBI Taxonomy" id="239935"/>
    <lineage>
        <taxon>Bacteria</taxon>
        <taxon>Pseudomonadati</taxon>
        <taxon>Verrucomicrobiota</taxon>
        <taxon>Verrucomicrobiia</taxon>
        <taxon>Verrucomicrobiales</taxon>
        <taxon>Akkermansiaceae</taxon>
        <taxon>Akkermansia</taxon>
    </lineage>
</organism>
<name>A0AAX0WSF9_9BACT</name>
<proteinExistence type="predicted"/>
<evidence type="ECO:0000313" key="2">
    <source>
        <dbReference type="EMBL" id="PND05981.1"/>
    </source>
</evidence>
<dbReference type="RefSeq" id="WP_102745359.1">
    <property type="nucleotide sequence ID" value="NZ_CP025823.1"/>
</dbReference>
<feature type="compositionally biased region" description="Basic and acidic residues" evidence="1">
    <location>
        <begin position="50"/>
        <end position="75"/>
    </location>
</feature>
<feature type="region of interest" description="Disordered" evidence="1">
    <location>
        <begin position="1"/>
        <end position="100"/>
    </location>
</feature>
<evidence type="ECO:0000313" key="3">
    <source>
        <dbReference type="Proteomes" id="UP000236075"/>
    </source>
</evidence>
<feature type="compositionally biased region" description="Basic residues" evidence="1">
    <location>
        <begin position="85"/>
        <end position="96"/>
    </location>
</feature>
<dbReference type="Proteomes" id="UP000236075">
    <property type="component" value="Unassembled WGS sequence"/>
</dbReference>
<comment type="caution">
    <text evidence="2">The sequence shown here is derived from an EMBL/GenBank/DDBJ whole genome shotgun (WGS) entry which is preliminary data.</text>
</comment>
<reference evidence="2 3" key="1">
    <citation type="journal article" date="2017" name="BMC Genomics">
        <title>Genome sequencing of 39 Akkermansia muciniphila isolates reveals its population structure, genomic and functional diverisity, and global distribution in mammalian gut microbiotas.</title>
        <authorList>
            <person name="Guo X."/>
            <person name="Li S."/>
            <person name="Zhang J."/>
            <person name="Wu F."/>
            <person name="Li X."/>
            <person name="Wu D."/>
            <person name="Zhang M."/>
            <person name="Ou Z."/>
            <person name="Jie Z."/>
            <person name="Yan Q."/>
            <person name="Li P."/>
            <person name="Yi J."/>
            <person name="Peng Y."/>
        </authorList>
    </citation>
    <scope>NUCLEOTIDE SEQUENCE [LARGE SCALE GENOMIC DNA]</scope>
    <source>
        <strain evidence="2 3">GP28</strain>
    </source>
</reference>
<evidence type="ECO:0000256" key="1">
    <source>
        <dbReference type="SAM" id="MobiDB-lite"/>
    </source>
</evidence>
<feature type="compositionally biased region" description="Basic and acidic residues" evidence="1">
    <location>
        <begin position="1"/>
        <end position="12"/>
    </location>
</feature>
<dbReference type="EMBL" id="PJLB01000002">
    <property type="protein sequence ID" value="PND05981.1"/>
    <property type="molecule type" value="Genomic_DNA"/>
</dbReference>
<dbReference type="AlphaFoldDB" id="A0AAX0WSF9"/>
<protein>
    <submittedName>
        <fullName evidence="2">Uncharacterized protein</fullName>
    </submittedName>
</protein>
<accession>A0AAX0WSF9</accession>